<reference evidence="1 2" key="1">
    <citation type="submission" date="2023-11" db="EMBL/GenBank/DDBJ databases">
        <authorList>
            <person name="Okamura Y."/>
        </authorList>
    </citation>
    <scope>NUCLEOTIDE SEQUENCE [LARGE SCALE GENOMIC DNA]</scope>
</reference>
<protein>
    <submittedName>
        <fullName evidence="1">Uncharacterized protein</fullName>
    </submittedName>
</protein>
<evidence type="ECO:0000313" key="1">
    <source>
        <dbReference type="EMBL" id="CAK1540392.1"/>
    </source>
</evidence>
<sequence length="91" mass="10755">MMQFDEHSLDPPRDSRTSEIHTEFSNKIFARVRFRKISLVFVNILHRFLYVSERVNDQRASLGYVSPGDTKRLNTGYLCIHSCFYLYTFTA</sequence>
<dbReference type="Proteomes" id="UP001497472">
    <property type="component" value="Unassembled WGS sequence"/>
</dbReference>
<organism evidence="1 2">
    <name type="scientific">Leptosia nina</name>
    <dbReference type="NCBI Taxonomy" id="320188"/>
    <lineage>
        <taxon>Eukaryota</taxon>
        <taxon>Metazoa</taxon>
        <taxon>Ecdysozoa</taxon>
        <taxon>Arthropoda</taxon>
        <taxon>Hexapoda</taxon>
        <taxon>Insecta</taxon>
        <taxon>Pterygota</taxon>
        <taxon>Neoptera</taxon>
        <taxon>Endopterygota</taxon>
        <taxon>Lepidoptera</taxon>
        <taxon>Glossata</taxon>
        <taxon>Ditrysia</taxon>
        <taxon>Papilionoidea</taxon>
        <taxon>Pieridae</taxon>
        <taxon>Pierinae</taxon>
        <taxon>Leptosia</taxon>
    </lineage>
</organism>
<keyword evidence="2" id="KW-1185">Reference proteome</keyword>
<dbReference type="AlphaFoldDB" id="A0AAV1IT52"/>
<comment type="caution">
    <text evidence="1">The sequence shown here is derived from an EMBL/GenBank/DDBJ whole genome shotgun (WGS) entry which is preliminary data.</text>
</comment>
<name>A0AAV1IT52_9NEOP</name>
<gene>
    <name evidence="1" type="ORF">LNINA_LOCUS450</name>
</gene>
<accession>A0AAV1IT52</accession>
<evidence type="ECO:0000313" key="2">
    <source>
        <dbReference type="Proteomes" id="UP001497472"/>
    </source>
</evidence>
<proteinExistence type="predicted"/>
<dbReference type="EMBL" id="CAVLEF010000001">
    <property type="protein sequence ID" value="CAK1540392.1"/>
    <property type="molecule type" value="Genomic_DNA"/>
</dbReference>